<comment type="similarity">
    <text evidence="7">Belongs to the TRAP transporter large permease family.</text>
</comment>
<evidence type="ECO:0000256" key="6">
    <source>
        <dbReference type="ARBA" id="ARBA00023136"/>
    </source>
</evidence>
<evidence type="ECO:0000313" key="9">
    <source>
        <dbReference type="EMBL" id="PVE46791.1"/>
    </source>
</evidence>
<keyword evidence="10" id="KW-1185">Reference proteome</keyword>
<reference evidence="9 10" key="1">
    <citation type="journal article" date="2011" name="Syst. Appl. Microbiol.">
        <title>Defluviimonas denitrificans gen. nov., sp. nov., and Pararhodobacter aggregans gen. nov., sp. nov., non-phototrophic Rhodobacteraceae from the biofilter of a marine aquaculture.</title>
        <authorList>
            <person name="Foesel B.U."/>
            <person name="Drake H.L."/>
            <person name="Schramm A."/>
        </authorList>
    </citation>
    <scope>NUCLEOTIDE SEQUENCE [LARGE SCALE GENOMIC DNA]</scope>
    <source>
        <strain evidence="9 10">D1-19</strain>
    </source>
</reference>
<feature type="transmembrane region" description="Helical" evidence="7">
    <location>
        <begin position="281"/>
        <end position="300"/>
    </location>
</feature>
<dbReference type="PIRSF" id="PIRSF006066">
    <property type="entry name" value="HI0050"/>
    <property type="match status" value="1"/>
</dbReference>
<dbReference type="Proteomes" id="UP000244810">
    <property type="component" value="Unassembled WGS sequence"/>
</dbReference>
<gene>
    <name evidence="9" type="ORF">DDE23_13975</name>
</gene>
<dbReference type="GO" id="GO:0005886">
    <property type="term" value="C:plasma membrane"/>
    <property type="evidence" value="ECO:0007669"/>
    <property type="project" value="UniProtKB-SubCell"/>
</dbReference>
<name>A0A2T7UQC0_9RHOB</name>
<keyword evidence="2" id="KW-1003">Cell membrane</keyword>
<evidence type="ECO:0000256" key="5">
    <source>
        <dbReference type="ARBA" id="ARBA00022989"/>
    </source>
</evidence>
<evidence type="ECO:0000256" key="1">
    <source>
        <dbReference type="ARBA" id="ARBA00004429"/>
    </source>
</evidence>
<keyword evidence="3 7" id="KW-0997">Cell inner membrane</keyword>
<dbReference type="InterPro" id="IPR004681">
    <property type="entry name" value="TRAP_DctM"/>
</dbReference>
<feature type="transmembrane region" description="Helical" evidence="7">
    <location>
        <begin position="405"/>
        <end position="427"/>
    </location>
</feature>
<keyword evidence="5 7" id="KW-1133">Transmembrane helix</keyword>
<sequence>MSPVEIGVAVLLGAVALTLLRLPVALALGLAAFAGAASILPLPAALSLTARLPFEFAASWEFAAVPLFLAMGAVITRSGLAEEIMALAEHWLRRAPGGLAVATNLTGAGFGAVSGSSMASTVALGRMAVPQMLRSGYDPGLATATVASAGTLAALIPPSIPLIVYGILSETSVAKLFFAGIVPGLLTAFAYAAMIMIRCHLNPSLAPPPPRDQPRPPLSWRVLALPLLALVILLGIYRGLFSPNEAGAVGMLCALVLALPQKGFGWRGLVDALAEATRQTAAIITVAMAAFLLTRTMALTGMPDALAVLVDSWSVSPLTLILGSTLLFVVMGMVLDPFGVMLLSVAVLLPTFEQQGFDLIWLGIIIVKLIEIGLLTPPVGLNVFAAKSVAPPGIALTTIFRGVSWFLLAEVGVMAVLILFPGVVLWLPQTLSN</sequence>
<dbReference type="PANTHER" id="PTHR33362">
    <property type="entry name" value="SIALIC ACID TRAP TRANSPORTER PERMEASE PROTEIN SIAT-RELATED"/>
    <property type="match status" value="1"/>
</dbReference>
<feature type="transmembrane region" description="Helical" evidence="7">
    <location>
        <begin position="62"/>
        <end position="80"/>
    </location>
</feature>
<proteinExistence type="inferred from homology"/>
<dbReference type="NCBIfam" id="TIGR00786">
    <property type="entry name" value="dctM"/>
    <property type="match status" value="1"/>
</dbReference>
<feature type="transmembrane region" description="Helical" evidence="7">
    <location>
        <begin position="320"/>
        <end position="347"/>
    </location>
</feature>
<feature type="transmembrane region" description="Helical" evidence="7">
    <location>
        <begin position="246"/>
        <end position="269"/>
    </location>
</feature>
<organism evidence="9 10">
    <name type="scientific">Pararhodobacter aggregans</name>
    <dbReference type="NCBI Taxonomy" id="404875"/>
    <lineage>
        <taxon>Bacteria</taxon>
        <taxon>Pseudomonadati</taxon>
        <taxon>Pseudomonadota</taxon>
        <taxon>Alphaproteobacteria</taxon>
        <taxon>Rhodobacterales</taxon>
        <taxon>Paracoccaceae</taxon>
        <taxon>Pararhodobacter</taxon>
    </lineage>
</organism>
<feature type="transmembrane region" description="Helical" evidence="7">
    <location>
        <begin position="218"/>
        <end position="240"/>
    </location>
</feature>
<dbReference type="InterPro" id="IPR010656">
    <property type="entry name" value="DctM"/>
</dbReference>
<accession>A0A2T7UQC0</accession>
<feature type="transmembrane region" description="Helical" evidence="7">
    <location>
        <begin position="100"/>
        <end position="124"/>
    </location>
</feature>
<dbReference type="GO" id="GO:0022857">
    <property type="term" value="F:transmembrane transporter activity"/>
    <property type="evidence" value="ECO:0007669"/>
    <property type="project" value="UniProtKB-UniRule"/>
</dbReference>
<comment type="caution">
    <text evidence="7">Lacks conserved residue(s) required for the propagation of feature annotation.</text>
</comment>
<evidence type="ECO:0000256" key="7">
    <source>
        <dbReference type="RuleBase" id="RU369079"/>
    </source>
</evidence>
<feature type="transmembrane region" description="Helical" evidence="7">
    <location>
        <begin position="176"/>
        <end position="197"/>
    </location>
</feature>
<evidence type="ECO:0000313" key="10">
    <source>
        <dbReference type="Proteomes" id="UP000244810"/>
    </source>
</evidence>
<dbReference type="RefSeq" id="WP_107752363.1">
    <property type="nucleotide sequence ID" value="NZ_QBKF01000007.1"/>
</dbReference>
<dbReference type="EMBL" id="QDDR01000007">
    <property type="protein sequence ID" value="PVE46791.1"/>
    <property type="molecule type" value="Genomic_DNA"/>
</dbReference>
<evidence type="ECO:0000259" key="8">
    <source>
        <dbReference type="Pfam" id="PF06808"/>
    </source>
</evidence>
<keyword evidence="7" id="KW-0813">Transport</keyword>
<comment type="subcellular location">
    <subcellularLocation>
        <location evidence="1 7">Cell inner membrane</location>
        <topology evidence="1 7">Multi-pass membrane protein</topology>
    </subcellularLocation>
</comment>
<comment type="caution">
    <text evidence="9">The sequence shown here is derived from an EMBL/GenBank/DDBJ whole genome shotgun (WGS) entry which is preliminary data.</text>
</comment>
<comment type="subunit">
    <text evidence="7">The complex comprises the extracytoplasmic solute receptor protein and the two transmembrane proteins.</text>
</comment>
<keyword evidence="4 7" id="KW-0812">Transmembrane</keyword>
<dbReference type="Pfam" id="PF06808">
    <property type="entry name" value="DctM"/>
    <property type="match status" value="1"/>
</dbReference>
<evidence type="ECO:0000256" key="3">
    <source>
        <dbReference type="ARBA" id="ARBA00022519"/>
    </source>
</evidence>
<dbReference type="OrthoDB" id="9790209at2"/>
<dbReference type="AlphaFoldDB" id="A0A2T7UQC0"/>
<comment type="function">
    <text evidence="7">Part of the tripartite ATP-independent periplasmic (TRAP) transport system.</text>
</comment>
<feature type="domain" description="TRAP C4-dicarboxylate transport system permease DctM subunit" evidence="8">
    <location>
        <begin position="13"/>
        <end position="422"/>
    </location>
</feature>
<evidence type="ECO:0000256" key="2">
    <source>
        <dbReference type="ARBA" id="ARBA00022475"/>
    </source>
</evidence>
<feature type="transmembrane region" description="Helical" evidence="7">
    <location>
        <begin position="31"/>
        <end position="50"/>
    </location>
</feature>
<dbReference type="PANTHER" id="PTHR33362:SF5">
    <property type="entry name" value="C4-DICARBOXYLATE TRAP TRANSPORTER LARGE PERMEASE PROTEIN DCTM"/>
    <property type="match status" value="1"/>
</dbReference>
<protein>
    <recommendedName>
        <fullName evidence="7">TRAP transporter large permease protein</fullName>
    </recommendedName>
</protein>
<keyword evidence="6 7" id="KW-0472">Membrane</keyword>
<evidence type="ECO:0000256" key="4">
    <source>
        <dbReference type="ARBA" id="ARBA00022692"/>
    </source>
</evidence>
<feature type="transmembrane region" description="Helical" evidence="7">
    <location>
        <begin position="359"/>
        <end position="385"/>
    </location>
</feature>